<comment type="caution">
    <text evidence="2">The sequence shown here is derived from an EMBL/GenBank/DDBJ whole genome shotgun (WGS) entry which is preliminary data.</text>
</comment>
<feature type="compositionally biased region" description="Polar residues" evidence="1">
    <location>
        <begin position="166"/>
        <end position="190"/>
    </location>
</feature>
<evidence type="ECO:0000313" key="2">
    <source>
        <dbReference type="EMBL" id="KAK7474372.1"/>
    </source>
</evidence>
<dbReference type="EMBL" id="JACVVK020000439">
    <property type="protein sequence ID" value="KAK7474372.1"/>
    <property type="molecule type" value="Genomic_DNA"/>
</dbReference>
<feature type="region of interest" description="Disordered" evidence="1">
    <location>
        <begin position="126"/>
        <end position="254"/>
    </location>
</feature>
<sequence length="333" mass="37257">MLLVYQELLYKKARLVLRQMCYMRSREELLFRAAVRFQHKRLDLQEQHSMLVQKARSVGRKKPDDMLDYMSSMSSVSILREITNGPLWRRHRHRHDHRHHYDSSRDSDTRTVHDDVTSGTVRVGLAESQSVHDSTANDGKDGVSHVVSRSPIATRPAVNGDVSDASGKQSHFHFQTLNCHGSTDEPSTSKGIRKRPNNHWHHNRTGNLDGDSDSFASRSQSSVSSPTGKKRRKKDVTETACAQSRAPAPGRPCVTDGKSVNSAVVAADDYLAALSFPTAARQHSPVNCTLIGCLGPPFKFPDELRFAPSPLMIPVNFTRPAEGSAQRRRRKGF</sequence>
<evidence type="ECO:0000313" key="3">
    <source>
        <dbReference type="Proteomes" id="UP001519460"/>
    </source>
</evidence>
<gene>
    <name evidence="2" type="ORF">BaRGS_00034420</name>
</gene>
<feature type="compositionally biased region" description="Low complexity" evidence="1">
    <location>
        <begin position="213"/>
        <end position="225"/>
    </location>
</feature>
<dbReference type="Proteomes" id="UP001519460">
    <property type="component" value="Unassembled WGS sequence"/>
</dbReference>
<accession>A0ABD0JHH3</accession>
<protein>
    <submittedName>
        <fullName evidence="2">Uncharacterized protein</fullName>
    </submittedName>
</protein>
<feature type="non-terminal residue" evidence="2">
    <location>
        <position position="333"/>
    </location>
</feature>
<name>A0ABD0JHH3_9CAEN</name>
<proteinExistence type="predicted"/>
<dbReference type="AlphaFoldDB" id="A0ABD0JHH3"/>
<evidence type="ECO:0000256" key="1">
    <source>
        <dbReference type="SAM" id="MobiDB-lite"/>
    </source>
</evidence>
<keyword evidence="3" id="KW-1185">Reference proteome</keyword>
<organism evidence="2 3">
    <name type="scientific">Batillaria attramentaria</name>
    <dbReference type="NCBI Taxonomy" id="370345"/>
    <lineage>
        <taxon>Eukaryota</taxon>
        <taxon>Metazoa</taxon>
        <taxon>Spiralia</taxon>
        <taxon>Lophotrochozoa</taxon>
        <taxon>Mollusca</taxon>
        <taxon>Gastropoda</taxon>
        <taxon>Caenogastropoda</taxon>
        <taxon>Sorbeoconcha</taxon>
        <taxon>Cerithioidea</taxon>
        <taxon>Batillariidae</taxon>
        <taxon>Batillaria</taxon>
    </lineage>
</organism>
<feature type="compositionally biased region" description="Polar residues" evidence="1">
    <location>
        <begin position="127"/>
        <end position="137"/>
    </location>
</feature>
<feature type="compositionally biased region" description="Basic residues" evidence="1">
    <location>
        <begin position="191"/>
        <end position="204"/>
    </location>
</feature>
<reference evidence="2 3" key="1">
    <citation type="journal article" date="2023" name="Sci. Data">
        <title>Genome assembly of the Korean intertidal mud-creeper Batillaria attramentaria.</title>
        <authorList>
            <person name="Patra A.K."/>
            <person name="Ho P.T."/>
            <person name="Jun S."/>
            <person name="Lee S.J."/>
            <person name="Kim Y."/>
            <person name="Won Y.J."/>
        </authorList>
    </citation>
    <scope>NUCLEOTIDE SEQUENCE [LARGE SCALE GENOMIC DNA]</scope>
    <source>
        <strain evidence="2">Wonlab-2016</strain>
    </source>
</reference>